<name>A0A8T2KAL4_9PIPI</name>
<protein>
    <submittedName>
        <fullName evidence="1">Uncharacterized protein</fullName>
    </submittedName>
</protein>
<reference evidence="1" key="1">
    <citation type="thesis" date="2020" institute="ProQuest LLC" country="789 East Eisenhower Parkway, Ann Arbor, MI, USA">
        <title>Comparative Genomics and Chromosome Evolution.</title>
        <authorList>
            <person name="Mudd A.B."/>
        </authorList>
    </citation>
    <scope>NUCLEOTIDE SEQUENCE</scope>
    <source>
        <strain evidence="1">Female2</strain>
        <tissue evidence="1">Blood</tissue>
    </source>
</reference>
<dbReference type="EMBL" id="JAACNH010000002">
    <property type="protein sequence ID" value="KAG8452650.1"/>
    <property type="molecule type" value="Genomic_DNA"/>
</dbReference>
<accession>A0A8T2KAL4</accession>
<sequence length="118" mass="12930">MRATGSLLPTRRGATSVCPSLCPCSLYISLVSLGGGYIRGQQWRFRGLSGRQFVNCANRTGGPLCFITTPSSGFIALWSNRPALPISNKRKPMVWGFSSQPFQKEVLKAETCRKFKAA</sequence>
<organism evidence="1 2">
    <name type="scientific">Hymenochirus boettgeri</name>
    <name type="common">Congo dwarf clawed frog</name>
    <dbReference type="NCBI Taxonomy" id="247094"/>
    <lineage>
        <taxon>Eukaryota</taxon>
        <taxon>Metazoa</taxon>
        <taxon>Chordata</taxon>
        <taxon>Craniata</taxon>
        <taxon>Vertebrata</taxon>
        <taxon>Euteleostomi</taxon>
        <taxon>Amphibia</taxon>
        <taxon>Batrachia</taxon>
        <taxon>Anura</taxon>
        <taxon>Pipoidea</taxon>
        <taxon>Pipidae</taxon>
        <taxon>Pipinae</taxon>
        <taxon>Hymenochirus</taxon>
    </lineage>
</organism>
<comment type="caution">
    <text evidence="1">The sequence shown here is derived from an EMBL/GenBank/DDBJ whole genome shotgun (WGS) entry which is preliminary data.</text>
</comment>
<keyword evidence="2" id="KW-1185">Reference proteome</keyword>
<dbReference type="Proteomes" id="UP000812440">
    <property type="component" value="Chromosome 2"/>
</dbReference>
<evidence type="ECO:0000313" key="2">
    <source>
        <dbReference type="Proteomes" id="UP000812440"/>
    </source>
</evidence>
<dbReference type="AlphaFoldDB" id="A0A8T2KAL4"/>
<evidence type="ECO:0000313" key="1">
    <source>
        <dbReference type="EMBL" id="KAG8452650.1"/>
    </source>
</evidence>
<proteinExistence type="predicted"/>
<gene>
    <name evidence="1" type="ORF">GDO86_004440</name>
</gene>